<protein>
    <submittedName>
        <fullName evidence="1">Gas vesicle protein GvpU</fullName>
    </submittedName>
</protein>
<dbReference type="InterPro" id="IPR049644">
    <property type="entry name" value="GvpU-like"/>
</dbReference>
<evidence type="ECO:0000313" key="2">
    <source>
        <dbReference type="Proteomes" id="UP000434639"/>
    </source>
</evidence>
<comment type="caution">
    <text evidence="1">The sequence shown here is derived from an EMBL/GenBank/DDBJ whole genome shotgun (WGS) entry which is preliminary data.</text>
</comment>
<reference evidence="1 2" key="1">
    <citation type="journal article" date="2017" name="Int. J. Syst. Evol. Microbiol.">
        <title>Bacillus mangrovi sp. nov., isolated from a sediment sample from a mangrove forest.</title>
        <authorList>
            <person name="Gupta V."/>
            <person name="Singh P.K."/>
            <person name="Korpole S."/>
            <person name="Tanuku N.R.S."/>
            <person name="Pinnaka A.K."/>
        </authorList>
    </citation>
    <scope>NUCLEOTIDE SEQUENCE [LARGE SCALE GENOMIC DNA]</scope>
    <source>
        <strain evidence="1 2">KCTC 33872</strain>
    </source>
</reference>
<proteinExistence type="predicted"/>
<accession>A0A7X2V668</accession>
<dbReference type="Proteomes" id="UP000434639">
    <property type="component" value="Unassembled WGS sequence"/>
</dbReference>
<keyword evidence="2" id="KW-1185">Reference proteome</keyword>
<dbReference type="EMBL" id="WMIB01000018">
    <property type="protein sequence ID" value="MTH54778.1"/>
    <property type="molecule type" value="Genomic_DNA"/>
</dbReference>
<dbReference type="OrthoDB" id="2404709at2"/>
<name>A0A7X2V668_9BACI</name>
<dbReference type="AlphaFoldDB" id="A0A7X2V668"/>
<evidence type="ECO:0000313" key="1">
    <source>
        <dbReference type="EMBL" id="MTH54778.1"/>
    </source>
</evidence>
<dbReference type="NCBIfam" id="NF041667">
    <property type="entry name" value="GvpU"/>
    <property type="match status" value="1"/>
</dbReference>
<gene>
    <name evidence="1" type="ORF">GKZ89_15345</name>
</gene>
<organism evidence="1 2">
    <name type="scientific">Metabacillus mangrovi</name>
    <dbReference type="NCBI Taxonomy" id="1491830"/>
    <lineage>
        <taxon>Bacteria</taxon>
        <taxon>Bacillati</taxon>
        <taxon>Bacillota</taxon>
        <taxon>Bacilli</taxon>
        <taxon>Bacillales</taxon>
        <taxon>Bacillaceae</taxon>
        <taxon>Metabacillus</taxon>
    </lineage>
</organism>
<dbReference type="RefSeq" id="WP_155113289.1">
    <property type="nucleotide sequence ID" value="NZ_WMIB01000018.1"/>
</dbReference>
<sequence>MSLNSRDTILEMLVQAANKHDFSLNLTVNMKGSLVTGTLISAREYFEEMSEVFEGGNDLSRKISDKLLSASKQNVEQADEAAFIHLKDAKVYCGDSKPTPSGSEFLWRGRLDQADGFFLGKISEDE</sequence>